<dbReference type="SMART" id="SM01359">
    <property type="entry name" value="A2M_N_2"/>
    <property type="match status" value="1"/>
</dbReference>
<dbReference type="Gene3D" id="2.40.50.120">
    <property type="match status" value="1"/>
</dbReference>
<comment type="subcellular location">
    <subcellularLocation>
        <location evidence="1">Secreted</location>
    </subcellularLocation>
</comment>
<dbReference type="CDD" id="cd02896">
    <property type="entry name" value="complement_C3_C4_C5"/>
    <property type="match status" value="1"/>
</dbReference>
<dbReference type="FunFam" id="2.20.130.20:FF:000001">
    <property type="entry name" value="Complement C3"/>
    <property type="match status" value="1"/>
</dbReference>
<dbReference type="SMART" id="SM01360">
    <property type="entry name" value="A2M"/>
    <property type="match status" value="1"/>
</dbReference>
<keyword evidence="4" id="KW-1015">Disulfide bond</keyword>
<organism evidence="7 8">
    <name type="scientific">Xenopus laevis</name>
    <name type="common">African clawed frog</name>
    <dbReference type="NCBI Taxonomy" id="8355"/>
    <lineage>
        <taxon>Eukaryota</taxon>
        <taxon>Metazoa</taxon>
        <taxon>Chordata</taxon>
        <taxon>Craniata</taxon>
        <taxon>Vertebrata</taxon>
        <taxon>Euteleostomi</taxon>
        <taxon>Amphibia</taxon>
        <taxon>Batrachia</taxon>
        <taxon>Anura</taxon>
        <taxon>Pipoidea</taxon>
        <taxon>Pipidae</taxon>
        <taxon>Xenopodinae</taxon>
        <taxon>Xenopus</taxon>
        <taxon>Xenopus</taxon>
    </lineage>
</organism>
<dbReference type="Gene3D" id="1.50.10.20">
    <property type="match status" value="1"/>
</dbReference>
<accession>A0A8J1MTT1</accession>
<evidence type="ECO:0000256" key="3">
    <source>
        <dbReference type="ARBA" id="ARBA00022966"/>
    </source>
</evidence>
<dbReference type="InterPro" id="IPR041425">
    <property type="entry name" value="C3/4/5_MG1"/>
</dbReference>
<dbReference type="InterPro" id="IPR040839">
    <property type="entry name" value="MG4"/>
</dbReference>
<dbReference type="Gene3D" id="2.60.120.1540">
    <property type="match status" value="1"/>
</dbReference>
<dbReference type="Pfam" id="PF07703">
    <property type="entry name" value="A2M_BRD"/>
    <property type="match status" value="1"/>
</dbReference>
<evidence type="ECO:0000256" key="4">
    <source>
        <dbReference type="ARBA" id="ARBA00023157"/>
    </source>
</evidence>
<dbReference type="Pfam" id="PF07678">
    <property type="entry name" value="TED_complement"/>
    <property type="match status" value="1"/>
</dbReference>
<dbReference type="InterPro" id="IPR035815">
    <property type="entry name" value="NTR_complement_C3"/>
</dbReference>
<dbReference type="InterPro" id="IPR049466">
    <property type="entry name" value="C3_CUB1"/>
</dbReference>
<dbReference type="PROSITE" id="PS00477">
    <property type="entry name" value="ALPHA_2_MACROGLOBULIN"/>
    <property type="match status" value="1"/>
</dbReference>
<sequence>MGCTLLSLSLLLLVSGSYAQFPCILITPNLMRVESEETIVIDVRRKSTAFEAEVIIQDFPQKKLNLASAKVSLNSNNGFLATATIKIPSEDLPKEERNRQFVYVSVKSNVCTLEKVVMLSFHSGYIFLQTDKTIYTPGSTVLYRIYSMNYKMQPISKTLIIEFVTPDGVVVKRYSILQNSKSGIISQSHKLPELLNLGVWTISAKYEDTPQQNYITNFEVKEYVLPLMEITLKPDTNYFYADAETFGMDILARYLYGKNVEGYAFVLFGIRKDNVKTGITESLTRVMIDDGEGRVELKRKHLVKYFEKPEDMLQFSLYVTVSVFSESGSDMVEAEIENINIVTSPYKILFTKTSKYFKPGIPFDMMVYVTNPDGSPAHHIPVVAEPGNIEGTTQADGTTRLILNTRIHINHLPITVKTNDRNLPDQHQATATMNATAYRPSKALGNYLHISIAGSEIKPGENTVNFLIRNRDRSVTTQIKHFTYLIMSRGRIVKVGRQQHLIGQSLVTMSLVVSEALMPSFRIVAYYIVSTDIGRAVVSDSLWVDVVDDCMGTLSVTGDKDRDNAIQSPGSSMKLKLIADTGAYVGLVIVDKDVYVLNSKFKITQKKVWDLVEKSDIGCTPGSGANSEGVFSDAGLALETSFGINTAQRSEAHCPASVQRKKRSSAALIEIKEGKGEEDDEYLFDSEIEFRTEFPESWFWKVEHMVNTSSKTLNLYLKDSITTWEVLAVSLSETKGLCVAQPYEIKVMKDFYIDLKLPYSVVRNEQVEIRAILYNYRNDRIKVRVELAHNPEFCSLSTAKKRYRQEVWIRALSSTAVPFIIVPLTLGQHDISVNASVSGLFASDGVRKKLKVVPEGIRIAEDVKTIILEPEVKGKDGVQEEKVKALNPRNIVPLTDTETIITLQGTPISQMVEDAIDGNNMNHLIVVPTGCGEQNMITMTPSVIVTRYLDATGQWARVGVERREEALKNMRQGYAQQMSFRKPDNSYAAWEDRPASTWLTGYVAKVFGMAQEFIDIEDNVLCGSIKWLILERQRSSGRFKENAPVLVQEMVGGITTRAAEADSSLTAFIVIAMLESQKSCNEPVNNLQVSIDKASRYLTGQYPGLKKPYSIAITSYALALAGKLPNTKKLLSASKGNTHWKESKKRFISLEATSYALLTLLKMKEFNLTGGIVRWITEQRYYGKVEGSTQATIVMFQALAQYQTDIPSVNELNLDVSLHLPGRQQPLTYRINDENALLARSAETSLNQDFVVKAKGKGQGTIRVVTVYYALVTEKEKTCPNFDLSVKVKEEGIARRPDGARATVSIEACARHLSNVDATMPIIDISMMTGFSPDTDSLDRLMKGVDKYISKYEVNKGANDKGTLILYLEKISHTEEECVKFYAHQYFEVGFIQPASVTVYDYYNPDSRCTKFYHVEEGSALLGRICQGDICRCAEENCLMQQQIEGNITAEMRVNLACASSVDFVYKATLTEVQHSDNFVNYVMTINKVIKQGTDEDIAGKTRNFISHIKCQKALAMQLNQDYLTWGVTGDLWLKPDGYSYIIGKDTWIEWWPNERECQQRENQDICKDFEAVSDNLEIVGCPN</sequence>
<dbReference type="SUPFAM" id="SSF49410">
    <property type="entry name" value="Alpha-macroglobulin receptor domain"/>
    <property type="match status" value="1"/>
</dbReference>
<dbReference type="CDD" id="cd03583">
    <property type="entry name" value="NTR_complement_C3"/>
    <property type="match status" value="1"/>
</dbReference>
<dbReference type="Pfam" id="PF07677">
    <property type="entry name" value="A2M_recep"/>
    <property type="match status" value="1"/>
</dbReference>
<dbReference type="InterPro" id="IPR002890">
    <property type="entry name" value="MG2"/>
</dbReference>
<evidence type="ECO:0000313" key="7">
    <source>
        <dbReference type="Proteomes" id="UP000186698"/>
    </source>
</evidence>
<dbReference type="Pfam" id="PF17789">
    <property type="entry name" value="MG4"/>
    <property type="match status" value="1"/>
</dbReference>
<dbReference type="InterPro" id="IPR019742">
    <property type="entry name" value="MacrogloblnA2_CS"/>
</dbReference>
<dbReference type="InterPro" id="IPR011625">
    <property type="entry name" value="A2M_N_BRD"/>
</dbReference>
<dbReference type="Gene3D" id="2.60.40.1930">
    <property type="match status" value="3"/>
</dbReference>
<feature type="chain" id="PRO_5035312745" evidence="5">
    <location>
        <begin position="20"/>
        <end position="1584"/>
    </location>
</feature>
<dbReference type="GO" id="GO:0004866">
    <property type="term" value="F:endopeptidase inhibitor activity"/>
    <property type="evidence" value="ECO:0007669"/>
    <property type="project" value="InterPro"/>
</dbReference>
<keyword evidence="5" id="KW-0732">Signal</keyword>
<dbReference type="GeneID" id="108703407"/>
<dbReference type="Pfam" id="PF00207">
    <property type="entry name" value="A2M"/>
    <property type="match status" value="1"/>
</dbReference>
<reference evidence="8" key="2">
    <citation type="submission" date="2025-08" db="UniProtKB">
        <authorList>
            <consortium name="RefSeq"/>
        </authorList>
    </citation>
    <scope>IDENTIFICATION</scope>
    <source>
        <strain evidence="8">J_2021</strain>
        <tissue evidence="8">Erythrocytes</tissue>
    </source>
</reference>
<dbReference type="InterPro" id="IPR009048">
    <property type="entry name" value="A-macroglobulin_rcpt-bd"/>
</dbReference>
<evidence type="ECO:0000256" key="5">
    <source>
        <dbReference type="SAM" id="SignalP"/>
    </source>
</evidence>
<dbReference type="SMART" id="SM01361">
    <property type="entry name" value="A2M_recep"/>
    <property type="match status" value="1"/>
</dbReference>
<dbReference type="InterPro" id="IPR048848">
    <property type="entry name" value="C3_CUB2"/>
</dbReference>
<dbReference type="PANTHER" id="PTHR11412:SF81">
    <property type="entry name" value="COMPLEMENT C3"/>
    <property type="match status" value="1"/>
</dbReference>
<dbReference type="InterPro" id="IPR047565">
    <property type="entry name" value="Alpha-macroglob_thiol-ester_cl"/>
</dbReference>
<feature type="domain" description="NTR" evidence="6">
    <location>
        <begin position="1438"/>
        <end position="1582"/>
    </location>
</feature>
<dbReference type="PANTHER" id="PTHR11412">
    <property type="entry name" value="MACROGLOBULIN / COMPLEMENT"/>
    <property type="match status" value="1"/>
</dbReference>
<evidence type="ECO:0000313" key="8">
    <source>
        <dbReference type="RefSeq" id="XP_041444866.1"/>
    </source>
</evidence>
<dbReference type="Gene3D" id="2.20.130.20">
    <property type="match status" value="1"/>
</dbReference>
<dbReference type="FunFam" id="2.60.40.1930:FF:000006">
    <property type="entry name" value="Complement C3"/>
    <property type="match status" value="1"/>
</dbReference>
<dbReference type="InterPro" id="IPR008993">
    <property type="entry name" value="TIMP-like_OB-fold"/>
</dbReference>
<dbReference type="SUPFAM" id="SSF50242">
    <property type="entry name" value="TIMP-like"/>
    <property type="match status" value="1"/>
</dbReference>
<dbReference type="SUPFAM" id="SSF48239">
    <property type="entry name" value="Terpenoid cyclases/Protein prenyltransferases"/>
    <property type="match status" value="1"/>
</dbReference>
<dbReference type="PROSITE" id="PS50189">
    <property type="entry name" value="NTR"/>
    <property type="match status" value="1"/>
</dbReference>
<dbReference type="Proteomes" id="UP000186698">
    <property type="component" value="Chromosome 3S"/>
</dbReference>
<evidence type="ECO:0000259" key="6">
    <source>
        <dbReference type="PROSITE" id="PS50189"/>
    </source>
</evidence>
<reference evidence="7" key="1">
    <citation type="submission" date="2024-06" db="UniProtKB">
        <authorList>
            <consortium name="RefSeq"/>
        </authorList>
    </citation>
    <scope>NUCLEOTIDE SEQUENCE [LARGE SCALE GENOMIC DNA]</scope>
    <source>
        <strain evidence="7">J_2021</strain>
    </source>
</reference>
<protein>
    <submittedName>
        <fullName evidence="8">A.superbus venom factor 1-like</fullName>
    </submittedName>
</protein>
<feature type="signal peptide" evidence="5">
    <location>
        <begin position="1"/>
        <end position="19"/>
    </location>
</feature>
<dbReference type="RefSeq" id="XP_041444866.1">
    <property type="nucleotide sequence ID" value="XM_041588932.1"/>
</dbReference>
<dbReference type="SMART" id="SM00643">
    <property type="entry name" value="C345C"/>
    <property type="match status" value="1"/>
</dbReference>
<gene>
    <name evidence="8" type="primary">LOC108703407</name>
</gene>
<dbReference type="Gene3D" id="2.60.40.690">
    <property type="entry name" value="Alpha-macroglobulin, receptor-binding domain"/>
    <property type="match status" value="1"/>
</dbReference>
<dbReference type="InterPro" id="IPR013783">
    <property type="entry name" value="Ig-like_fold"/>
</dbReference>
<dbReference type="InterPro" id="IPR008930">
    <property type="entry name" value="Terpenoid_cyclase/PrenylTrfase"/>
</dbReference>
<dbReference type="InterPro" id="IPR001134">
    <property type="entry name" value="Netrin_domain"/>
</dbReference>
<keyword evidence="3" id="KW-0882">Thioester bond</keyword>
<dbReference type="Pfam" id="PF01835">
    <property type="entry name" value="MG2"/>
    <property type="match status" value="1"/>
</dbReference>
<dbReference type="InterPro" id="IPR041555">
    <property type="entry name" value="MG3"/>
</dbReference>
<dbReference type="Gene3D" id="6.20.50.160">
    <property type="match status" value="1"/>
</dbReference>
<evidence type="ECO:0000256" key="1">
    <source>
        <dbReference type="ARBA" id="ARBA00004613"/>
    </source>
</evidence>
<dbReference type="Gene3D" id="2.60.40.10">
    <property type="entry name" value="Immunoglobulins"/>
    <property type="match status" value="2"/>
</dbReference>
<dbReference type="InterPro" id="IPR011626">
    <property type="entry name" value="Alpha-macroglobulin_TED"/>
</dbReference>
<dbReference type="Pfam" id="PF21308">
    <property type="entry name" value="C3_CUB2"/>
    <property type="match status" value="1"/>
</dbReference>
<dbReference type="KEGG" id="xla:108703407"/>
<dbReference type="Pfam" id="PF01759">
    <property type="entry name" value="NTR"/>
    <property type="match status" value="1"/>
</dbReference>
<keyword evidence="7" id="KW-1185">Reference proteome</keyword>
<dbReference type="InterPro" id="IPR050473">
    <property type="entry name" value="A2M/Complement_sys"/>
</dbReference>
<dbReference type="InterPro" id="IPR018933">
    <property type="entry name" value="Netrin_module_non-TIMP"/>
</dbReference>
<keyword evidence="2" id="KW-0964">Secreted</keyword>
<dbReference type="CTD" id="108703407"/>
<dbReference type="Gene3D" id="2.60.40.1940">
    <property type="match status" value="1"/>
</dbReference>
<name>A0A8J1MTT1_XENLA</name>
<dbReference type="Pfam" id="PF17790">
    <property type="entry name" value="MG1"/>
    <property type="match status" value="1"/>
</dbReference>
<dbReference type="FunFam" id="2.60.40.10:FF:000155">
    <property type="entry name" value="complement C3 isoform X1"/>
    <property type="match status" value="1"/>
</dbReference>
<dbReference type="GO" id="GO:0005615">
    <property type="term" value="C:extracellular space"/>
    <property type="evidence" value="ECO:0007669"/>
    <property type="project" value="InterPro"/>
</dbReference>
<dbReference type="Pfam" id="PF17791">
    <property type="entry name" value="MG3"/>
    <property type="match status" value="1"/>
</dbReference>
<dbReference type="Pfam" id="PF21406">
    <property type="entry name" value="C3_CUB1"/>
    <property type="match status" value="1"/>
</dbReference>
<dbReference type="OrthoDB" id="6359008at2759"/>
<dbReference type="InterPro" id="IPR036595">
    <property type="entry name" value="A-macroglobulin_rcpt-bd_sf"/>
</dbReference>
<dbReference type="InterPro" id="IPR001599">
    <property type="entry name" value="Macroglobln_a2"/>
</dbReference>
<dbReference type="SMART" id="SM01419">
    <property type="entry name" value="Thiol-ester_cl"/>
    <property type="match status" value="1"/>
</dbReference>
<dbReference type="FunFam" id="2.40.50.120:FF:000013">
    <property type="entry name" value="Complement C3"/>
    <property type="match status" value="1"/>
</dbReference>
<proteinExistence type="predicted"/>
<evidence type="ECO:0000256" key="2">
    <source>
        <dbReference type="ARBA" id="ARBA00022525"/>
    </source>
</evidence>
<dbReference type="FunFam" id="2.60.40.1940:FF:000001">
    <property type="entry name" value="Complement component C3"/>
    <property type="match status" value="1"/>
</dbReference>